<gene>
    <name evidence="2" type="ORF">HINF_LOCUS21487</name>
    <name evidence="1" type="ORF">HINF_LOCUS53666</name>
</gene>
<dbReference type="AlphaFoldDB" id="A0AA86R2X5"/>
<dbReference type="EMBL" id="CATOUU010000998">
    <property type="protein sequence ID" value="CAI9966021.1"/>
    <property type="molecule type" value="Genomic_DNA"/>
</dbReference>
<dbReference type="Proteomes" id="UP001642409">
    <property type="component" value="Unassembled WGS sequence"/>
</dbReference>
<protein>
    <submittedName>
        <fullName evidence="2">Hypothetical_protein</fullName>
    </submittedName>
</protein>
<reference evidence="1" key="1">
    <citation type="submission" date="2023-06" db="EMBL/GenBank/DDBJ databases">
        <authorList>
            <person name="Kurt Z."/>
        </authorList>
    </citation>
    <scope>NUCLEOTIDE SEQUENCE</scope>
</reference>
<proteinExistence type="predicted"/>
<dbReference type="EMBL" id="CAXDID020000059">
    <property type="protein sequence ID" value="CAL6009207.1"/>
    <property type="molecule type" value="Genomic_DNA"/>
</dbReference>
<accession>A0AA86R2X5</accession>
<keyword evidence="3" id="KW-1185">Reference proteome</keyword>
<evidence type="ECO:0000313" key="1">
    <source>
        <dbReference type="EMBL" id="CAI9966021.1"/>
    </source>
</evidence>
<reference evidence="2 3" key="2">
    <citation type="submission" date="2024-07" db="EMBL/GenBank/DDBJ databases">
        <authorList>
            <person name="Akdeniz Z."/>
        </authorList>
    </citation>
    <scope>NUCLEOTIDE SEQUENCE [LARGE SCALE GENOMIC DNA]</scope>
</reference>
<name>A0AA86R2X5_9EUKA</name>
<comment type="caution">
    <text evidence="1">The sequence shown here is derived from an EMBL/GenBank/DDBJ whole genome shotgun (WGS) entry which is preliminary data.</text>
</comment>
<evidence type="ECO:0000313" key="2">
    <source>
        <dbReference type="EMBL" id="CAL6009207.1"/>
    </source>
</evidence>
<evidence type="ECO:0000313" key="3">
    <source>
        <dbReference type="Proteomes" id="UP001642409"/>
    </source>
</evidence>
<organism evidence="1">
    <name type="scientific">Hexamita inflata</name>
    <dbReference type="NCBI Taxonomy" id="28002"/>
    <lineage>
        <taxon>Eukaryota</taxon>
        <taxon>Metamonada</taxon>
        <taxon>Diplomonadida</taxon>
        <taxon>Hexamitidae</taxon>
        <taxon>Hexamitinae</taxon>
        <taxon>Hexamita</taxon>
    </lineage>
</organism>
<sequence length="121" mass="13849">MSRKLPAILKKNDIAKQQQQRAQKSSRIAPIDEVCELSDKIVYKPSYVDSTSVFNTDTTNNDSSLSLELFWDKNCRNDVLMKKVTIINGIQSIQPLVIRTGLKVTSSDELEMNMYQQFDDM</sequence>